<dbReference type="EMBL" id="JACYGY010000001">
    <property type="protein sequence ID" value="MBE9461553.1"/>
    <property type="molecule type" value="Genomic_DNA"/>
</dbReference>
<organism evidence="3 4">
    <name type="scientific">Dyadobacter subterraneus</name>
    <dbReference type="NCBI Taxonomy" id="2773304"/>
    <lineage>
        <taxon>Bacteria</taxon>
        <taxon>Pseudomonadati</taxon>
        <taxon>Bacteroidota</taxon>
        <taxon>Cytophagia</taxon>
        <taxon>Cytophagales</taxon>
        <taxon>Spirosomataceae</taxon>
        <taxon>Dyadobacter</taxon>
    </lineage>
</organism>
<feature type="domain" description="Outer membrane protein beta-barrel" evidence="2">
    <location>
        <begin position="334"/>
        <end position="483"/>
    </location>
</feature>
<reference evidence="4" key="1">
    <citation type="submission" date="2023-07" db="EMBL/GenBank/DDBJ databases">
        <title>Dyadobacter sp. nov 'subterranea' isolated from contaminted grondwater.</title>
        <authorList>
            <person name="Szabo I."/>
            <person name="Al-Omari J."/>
            <person name="Szerdahelyi S.G."/>
            <person name="Rado J."/>
        </authorList>
    </citation>
    <scope>NUCLEOTIDE SEQUENCE [LARGE SCALE GENOMIC DNA]</scope>
    <source>
        <strain evidence="4">UP-52</strain>
    </source>
</reference>
<evidence type="ECO:0000313" key="4">
    <source>
        <dbReference type="Proteomes" id="UP000634134"/>
    </source>
</evidence>
<dbReference type="Pfam" id="PF13568">
    <property type="entry name" value="OMP_b-brl_2"/>
    <property type="match status" value="1"/>
</dbReference>
<dbReference type="RefSeq" id="WP_194119827.1">
    <property type="nucleotide sequence ID" value="NZ_JACYGY010000001.1"/>
</dbReference>
<proteinExistence type="predicted"/>
<keyword evidence="4" id="KW-1185">Reference proteome</keyword>
<feature type="compositionally biased region" description="Basic and acidic residues" evidence="1">
    <location>
        <begin position="104"/>
        <end position="122"/>
    </location>
</feature>
<dbReference type="InterPro" id="IPR025665">
    <property type="entry name" value="Beta-barrel_OMP_2"/>
</dbReference>
<feature type="compositionally biased region" description="Basic and acidic residues" evidence="1">
    <location>
        <begin position="87"/>
        <end position="96"/>
    </location>
</feature>
<feature type="region of interest" description="Disordered" evidence="1">
    <location>
        <begin position="87"/>
        <end position="122"/>
    </location>
</feature>
<dbReference type="Proteomes" id="UP000634134">
    <property type="component" value="Unassembled WGS sequence"/>
</dbReference>
<evidence type="ECO:0000259" key="2">
    <source>
        <dbReference type="Pfam" id="PF13568"/>
    </source>
</evidence>
<gene>
    <name evidence="3" type="ORF">IEE83_06635</name>
</gene>
<accession>A0ABR9W816</accession>
<evidence type="ECO:0000313" key="3">
    <source>
        <dbReference type="EMBL" id="MBE9461553.1"/>
    </source>
</evidence>
<evidence type="ECO:0000256" key="1">
    <source>
        <dbReference type="SAM" id="MobiDB-lite"/>
    </source>
</evidence>
<name>A0ABR9W816_9BACT</name>
<comment type="caution">
    <text evidence="3">The sequence shown here is derived from an EMBL/GenBank/DDBJ whole genome shotgun (WGS) entry which is preliminary data.</text>
</comment>
<protein>
    <submittedName>
        <fullName evidence="3">Outer membrane beta-barrel protein</fullName>
    </submittedName>
</protein>
<sequence>MKNLSIIIITIFSLSINTYAQEVNKDSLQSLKDEKKNIEISKSINDRKTDLAKSQNDLIQKTQEVEKTAADAQKAADENKALAARLGKDPQNKKLASDASKAARRAERSAKKARNAADDQQKLTKDIASLQSKIAEDEAKLGVQTSVATTSIQPATTQRIDPQPVANGALQSPVPSNQQVMGNSGMPSPQVITQNINIDSLRTAQNAQGIAQKVVEATYKNYPQQNGQPSIIINNIIIPSDYERPKAAVNGPRPEMAQMSAQERDEYEDYKAWKKQRNADNLNRADQRRYTENREENFKNETQQLPSQNNKLTFKERFGKRTPRNSGLWVIPVVGVHASSFKADFSDGKADGRIGWNAGLDFRIHEKRFFIQPGVHYFSSSMRISSEDSLSNAPLLSGPRIQSLKVPLLLGLYLTKANKGFFKMNVKAGATGTYVLAVDKSDQRQFDRDNIEDFSYGLNAGIGLEFGLITLDISHEWGMSTLFKDSNNKNNVLRATIGLKL</sequence>